<dbReference type="GO" id="GO:0016757">
    <property type="term" value="F:glycosyltransferase activity"/>
    <property type="evidence" value="ECO:0007669"/>
    <property type="project" value="InterPro"/>
</dbReference>
<evidence type="ECO:0000259" key="2">
    <source>
        <dbReference type="Pfam" id="PF00534"/>
    </source>
</evidence>
<dbReference type="Pfam" id="PF13439">
    <property type="entry name" value="Glyco_transf_4"/>
    <property type="match status" value="1"/>
</dbReference>
<dbReference type="Pfam" id="PF00534">
    <property type="entry name" value="Glycos_transf_1"/>
    <property type="match status" value="1"/>
</dbReference>
<dbReference type="SUPFAM" id="SSF53756">
    <property type="entry name" value="UDP-Glycosyltransferase/glycogen phosphorylase"/>
    <property type="match status" value="1"/>
</dbReference>
<protein>
    <recommendedName>
        <fullName evidence="5">D-inositol-3-phosphate glycosyltransferase</fullName>
    </recommendedName>
</protein>
<dbReference type="Gene3D" id="3.40.50.2000">
    <property type="entry name" value="Glycogen Phosphorylase B"/>
    <property type="match status" value="2"/>
</dbReference>
<evidence type="ECO:0000256" key="1">
    <source>
        <dbReference type="ARBA" id="ARBA00022679"/>
    </source>
</evidence>
<dbReference type="CDD" id="cd03809">
    <property type="entry name" value="GT4_MtfB-like"/>
    <property type="match status" value="1"/>
</dbReference>
<dbReference type="PANTHER" id="PTHR46401:SF2">
    <property type="entry name" value="GLYCOSYLTRANSFERASE WBBK-RELATED"/>
    <property type="match status" value="1"/>
</dbReference>
<evidence type="ECO:0000259" key="3">
    <source>
        <dbReference type="Pfam" id="PF13439"/>
    </source>
</evidence>
<sequence>MRKVLVDLSALNNIYSGFGQIALTYGKYFENNYKKETARYSLTLLVPDDMIGKFGNEVNYLSSSKRLKRRFPFLFPKFDVWHSTHQLSKFRPFYSGTKQILTFHDLNYLYERKGFSRYRKHRQIQGKIDRANQLVCISHFTKEEVERNLNLNGKKCSVIYNYVEPFNESLASKPSIDIKTPFFFSIGALRKKKNFHVLLDLMKLYPEKHLYVAGTEAKKKKKNAYALMMKERIKNEKITNVTLLGGILHKEKIWMYKNCEAFLFPSLFEGFGLPVIEAMQFGKPVFSSAETSLKEIGGQFAYFWDHFDAYSMKSLIDSNLEGFYNDKEWMRKEKQYAESFSTNNHFEEYEKLYESI</sequence>
<dbReference type="PANTHER" id="PTHR46401">
    <property type="entry name" value="GLYCOSYLTRANSFERASE WBBK-RELATED"/>
    <property type="match status" value="1"/>
</dbReference>
<dbReference type="InterPro" id="IPR028098">
    <property type="entry name" value="Glyco_trans_4-like_N"/>
</dbReference>
<evidence type="ECO:0000313" key="4">
    <source>
        <dbReference type="EMBL" id="MPM17651.1"/>
    </source>
</evidence>
<dbReference type="InterPro" id="IPR001296">
    <property type="entry name" value="Glyco_trans_1"/>
</dbReference>
<dbReference type="EMBL" id="VSSQ01002836">
    <property type="protein sequence ID" value="MPM17651.1"/>
    <property type="molecule type" value="Genomic_DNA"/>
</dbReference>
<accession>A0A644XPE3</accession>
<feature type="domain" description="Glycosyl transferase family 1" evidence="2">
    <location>
        <begin position="173"/>
        <end position="301"/>
    </location>
</feature>
<keyword evidence="1" id="KW-0808">Transferase</keyword>
<dbReference type="AlphaFoldDB" id="A0A644XPE3"/>
<name>A0A644XPE3_9ZZZZ</name>
<evidence type="ECO:0008006" key="5">
    <source>
        <dbReference type="Google" id="ProtNLM"/>
    </source>
</evidence>
<feature type="domain" description="Glycosyltransferase subfamily 4-like N-terminal" evidence="3">
    <location>
        <begin position="57"/>
        <end position="164"/>
    </location>
</feature>
<comment type="caution">
    <text evidence="4">The sequence shown here is derived from an EMBL/GenBank/DDBJ whole genome shotgun (WGS) entry which is preliminary data.</text>
</comment>
<gene>
    <name evidence="4" type="ORF">SDC9_64048</name>
</gene>
<organism evidence="4">
    <name type="scientific">bioreactor metagenome</name>
    <dbReference type="NCBI Taxonomy" id="1076179"/>
    <lineage>
        <taxon>unclassified sequences</taxon>
        <taxon>metagenomes</taxon>
        <taxon>ecological metagenomes</taxon>
    </lineage>
</organism>
<reference evidence="4" key="1">
    <citation type="submission" date="2019-08" db="EMBL/GenBank/DDBJ databases">
        <authorList>
            <person name="Kucharzyk K."/>
            <person name="Murdoch R.W."/>
            <person name="Higgins S."/>
            <person name="Loffler F."/>
        </authorList>
    </citation>
    <scope>NUCLEOTIDE SEQUENCE</scope>
</reference>
<proteinExistence type="predicted"/>